<evidence type="ECO:0000313" key="9">
    <source>
        <dbReference type="Proteomes" id="UP001317742"/>
    </source>
</evidence>
<keyword evidence="1 6" id="KW-0436">Ligase</keyword>
<dbReference type="PANTHER" id="PTHR43033:SF1">
    <property type="entry name" value="TRNA(ILE)-LYSIDINE SYNTHASE-RELATED"/>
    <property type="match status" value="1"/>
</dbReference>
<comment type="domain">
    <text evidence="6">The N-terminal region contains the highly conserved SGGXDS motif, predicted to be a P-loop motif involved in ATP binding.</text>
</comment>
<dbReference type="PANTHER" id="PTHR43033">
    <property type="entry name" value="TRNA(ILE)-LYSIDINE SYNTHASE-RELATED"/>
    <property type="match status" value="1"/>
</dbReference>
<dbReference type="InterPro" id="IPR011063">
    <property type="entry name" value="TilS/TtcA_N"/>
</dbReference>
<sequence length="336" mass="37731">MFSAPDSFPETLQNLLPKWAHFCLYIEKFISRELKQELSGKHLLVGFSGGVDSTALLLVLHYLSQRNDFRLTAAHLNHQLRPEADDDAQWCTSFCDTLGVECVVESKNIGDFAEKLGVGIEEAGRNARYALFQNVKNDTGADYVALGHQLDDLSEDVVMRLIRGTGWPGLSGMAGYDPNRSLIRPLLMIPKSTLIAFVTKTGVIWREDASNAESNWTRNRVRNEILPLIQKENPSFWQSVSRLWKIGRIEKDYWQSMTFSPSETLDNAFLKTAHQALRLRLYKSCLDQLGSGQVLADSLFKLDEAWQGKNVGATFQFPGDKTAIITAVGVVFDCTH</sequence>
<feature type="binding site" evidence="6">
    <location>
        <begin position="48"/>
        <end position="53"/>
    </location>
    <ligand>
        <name>ATP</name>
        <dbReference type="ChEBI" id="CHEBI:30616"/>
    </ligand>
</feature>
<keyword evidence="4 6" id="KW-0067">ATP-binding</keyword>
<comment type="similarity">
    <text evidence="6">Belongs to the tRNA(Ile)-lysidine synthase family.</text>
</comment>
<dbReference type="Proteomes" id="UP001317742">
    <property type="component" value="Chromosome"/>
</dbReference>
<gene>
    <name evidence="6 8" type="primary">tilS</name>
    <name evidence="8" type="ORF">SYK_05870</name>
</gene>
<dbReference type="InterPro" id="IPR012795">
    <property type="entry name" value="tRNA_Ile_lys_synt_N"/>
</dbReference>
<dbReference type="SUPFAM" id="SSF52402">
    <property type="entry name" value="Adenine nucleotide alpha hydrolases-like"/>
    <property type="match status" value="1"/>
</dbReference>
<keyword evidence="9" id="KW-1185">Reference proteome</keyword>
<evidence type="ECO:0000256" key="3">
    <source>
        <dbReference type="ARBA" id="ARBA00022741"/>
    </source>
</evidence>
<dbReference type="EC" id="6.3.4.19" evidence="6"/>
<dbReference type="RefSeq" id="WP_281762146.1">
    <property type="nucleotide sequence ID" value="NZ_AP026709.1"/>
</dbReference>
<feature type="domain" description="tRNA(Ile)-lysidine/2-thiocytidine synthase N-terminal" evidence="7">
    <location>
        <begin position="43"/>
        <end position="224"/>
    </location>
</feature>
<proteinExistence type="inferred from homology"/>
<dbReference type="NCBIfam" id="TIGR02432">
    <property type="entry name" value="lysidine_TilS_N"/>
    <property type="match status" value="1"/>
</dbReference>
<dbReference type="CDD" id="cd01992">
    <property type="entry name" value="TilS_N"/>
    <property type="match status" value="1"/>
</dbReference>
<comment type="subcellular location">
    <subcellularLocation>
        <location evidence="6">Cytoplasm</location>
    </subcellularLocation>
</comment>
<evidence type="ECO:0000259" key="7">
    <source>
        <dbReference type="Pfam" id="PF01171"/>
    </source>
</evidence>
<name>A0ABM8AY50_9BACT</name>
<accession>A0ABM8AY50</accession>
<dbReference type="EMBL" id="AP026709">
    <property type="protein sequence ID" value="BDQ36227.1"/>
    <property type="molecule type" value="Genomic_DNA"/>
</dbReference>
<keyword evidence="2 6" id="KW-0819">tRNA processing</keyword>
<evidence type="ECO:0000256" key="5">
    <source>
        <dbReference type="ARBA" id="ARBA00048539"/>
    </source>
</evidence>
<dbReference type="Pfam" id="PF01171">
    <property type="entry name" value="ATP_bind_3"/>
    <property type="match status" value="1"/>
</dbReference>
<dbReference type="HAMAP" id="MF_01161">
    <property type="entry name" value="tRNA_Ile_lys_synt"/>
    <property type="match status" value="1"/>
</dbReference>
<protein>
    <recommendedName>
        <fullName evidence="6">tRNA(Ile)-lysidine synthase</fullName>
        <ecNumber evidence="6">6.3.4.19</ecNumber>
    </recommendedName>
    <alternativeName>
        <fullName evidence="6">tRNA(Ile)-2-lysyl-cytidine synthase</fullName>
    </alternativeName>
    <alternativeName>
        <fullName evidence="6">tRNA(Ile)-lysidine synthetase</fullName>
    </alternativeName>
</protein>
<reference evidence="8 9" key="1">
    <citation type="submission" date="2022-08" db="EMBL/GenBank/DDBJ databases">
        <title>Genome Sequence of the sulphate-reducing bacterium, Pseudodesulfovibrio sp. SYK.</title>
        <authorList>
            <person name="Kondo R."/>
            <person name="Kataoka T."/>
        </authorList>
    </citation>
    <scope>NUCLEOTIDE SEQUENCE [LARGE SCALE GENOMIC DNA]</scope>
    <source>
        <strain evidence="8 9">SYK</strain>
    </source>
</reference>
<evidence type="ECO:0000256" key="2">
    <source>
        <dbReference type="ARBA" id="ARBA00022694"/>
    </source>
</evidence>
<dbReference type="InterPro" id="IPR014729">
    <property type="entry name" value="Rossmann-like_a/b/a_fold"/>
</dbReference>
<organism evidence="8 9">
    <name type="scientific">Pseudodesulfovibrio nedwellii</name>
    <dbReference type="NCBI Taxonomy" id="2973072"/>
    <lineage>
        <taxon>Bacteria</taxon>
        <taxon>Pseudomonadati</taxon>
        <taxon>Thermodesulfobacteriota</taxon>
        <taxon>Desulfovibrionia</taxon>
        <taxon>Desulfovibrionales</taxon>
        <taxon>Desulfovibrionaceae</taxon>
    </lineage>
</organism>
<evidence type="ECO:0000256" key="6">
    <source>
        <dbReference type="HAMAP-Rule" id="MF_01161"/>
    </source>
</evidence>
<comment type="catalytic activity">
    <reaction evidence="5 6">
        <text>cytidine(34) in tRNA(Ile2) + L-lysine + ATP = lysidine(34) in tRNA(Ile2) + AMP + diphosphate + H(+)</text>
        <dbReference type="Rhea" id="RHEA:43744"/>
        <dbReference type="Rhea" id="RHEA-COMP:10625"/>
        <dbReference type="Rhea" id="RHEA-COMP:10670"/>
        <dbReference type="ChEBI" id="CHEBI:15378"/>
        <dbReference type="ChEBI" id="CHEBI:30616"/>
        <dbReference type="ChEBI" id="CHEBI:32551"/>
        <dbReference type="ChEBI" id="CHEBI:33019"/>
        <dbReference type="ChEBI" id="CHEBI:82748"/>
        <dbReference type="ChEBI" id="CHEBI:83665"/>
        <dbReference type="ChEBI" id="CHEBI:456215"/>
        <dbReference type="EC" id="6.3.4.19"/>
    </reaction>
</comment>
<keyword evidence="3 6" id="KW-0547">Nucleotide-binding</keyword>
<evidence type="ECO:0000256" key="1">
    <source>
        <dbReference type="ARBA" id="ARBA00022598"/>
    </source>
</evidence>
<dbReference type="Gene3D" id="3.40.50.620">
    <property type="entry name" value="HUPs"/>
    <property type="match status" value="1"/>
</dbReference>
<evidence type="ECO:0000256" key="4">
    <source>
        <dbReference type="ARBA" id="ARBA00022840"/>
    </source>
</evidence>
<comment type="function">
    <text evidence="6">Ligates lysine onto the cytidine present at position 34 of the AUA codon-specific tRNA(Ile) that contains the anticodon CAU, in an ATP-dependent manner. Cytidine is converted to lysidine, thus changing the amino acid specificity of the tRNA from methionine to isoleucine.</text>
</comment>
<keyword evidence="6" id="KW-0963">Cytoplasm</keyword>
<evidence type="ECO:0000313" key="8">
    <source>
        <dbReference type="EMBL" id="BDQ36227.1"/>
    </source>
</evidence>
<dbReference type="InterPro" id="IPR012094">
    <property type="entry name" value="tRNA_Ile_lys_synt"/>
</dbReference>